<dbReference type="InterPro" id="IPR006976">
    <property type="entry name" value="VanZ-like"/>
</dbReference>
<sequence>MLFLGPLYRLIADHFATRINHFPLVRLVLYSMDKTILYLLIWMALRWAWKLLRRRPLHFRHELLVTLFSGYVIMVMMLTVFRDVYYPWQLVFHFDRPLSVINFHPLVETFKLRQGLSQFDFWYQSAGNIAWFMPFGFGLPLVASRKQNLLGVSARGLLLSLVIETLQFLLISGVADIDDVIFNTIGAAIGYLVYKLIWPHGRG</sequence>
<evidence type="ECO:0000256" key="1">
    <source>
        <dbReference type="SAM" id="Phobius"/>
    </source>
</evidence>
<dbReference type="PANTHER" id="PTHR36834">
    <property type="entry name" value="MEMBRANE PROTEIN-RELATED"/>
    <property type="match status" value="1"/>
</dbReference>
<feature type="domain" description="VanZ-like" evidence="2">
    <location>
        <begin position="70"/>
        <end position="197"/>
    </location>
</feature>
<dbReference type="InterPro" id="IPR053150">
    <property type="entry name" value="Teicoplanin_resist-assoc"/>
</dbReference>
<keyword evidence="1" id="KW-0812">Transmembrane</keyword>
<gene>
    <name evidence="3" type="ORF">ACFQ4P_09995</name>
</gene>
<dbReference type="RefSeq" id="WP_203628273.1">
    <property type="nucleotide sequence ID" value="NZ_BOLQ01000022.1"/>
</dbReference>
<protein>
    <submittedName>
        <fullName evidence="3">VanZ family protein</fullName>
    </submittedName>
</protein>
<dbReference type="Pfam" id="PF04892">
    <property type="entry name" value="VanZ"/>
    <property type="match status" value="1"/>
</dbReference>
<keyword evidence="1" id="KW-1133">Transmembrane helix</keyword>
<proteinExistence type="predicted"/>
<reference evidence="4" key="1">
    <citation type="journal article" date="2019" name="Int. J. Syst. Evol. Microbiol.">
        <title>The Global Catalogue of Microorganisms (GCM) 10K type strain sequencing project: providing services to taxonomists for standard genome sequencing and annotation.</title>
        <authorList>
            <consortium name="The Broad Institute Genomics Platform"/>
            <consortium name="The Broad Institute Genome Sequencing Center for Infectious Disease"/>
            <person name="Wu L."/>
            <person name="Ma J."/>
        </authorList>
    </citation>
    <scope>NUCLEOTIDE SEQUENCE [LARGE SCALE GENOMIC DNA]</scope>
    <source>
        <strain evidence="4">CCM 8980</strain>
    </source>
</reference>
<dbReference type="EMBL" id="JBHTOC010000014">
    <property type="protein sequence ID" value="MFD1430578.1"/>
    <property type="molecule type" value="Genomic_DNA"/>
</dbReference>
<comment type="caution">
    <text evidence="3">The sequence shown here is derived from an EMBL/GenBank/DDBJ whole genome shotgun (WGS) entry which is preliminary data.</text>
</comment>
<evidence type="ECO:0000313" key="4">
    <source>
        <dbReference type="Proteomes" id="UP001597196"/>
    </source>
</evidence>
<dbReference type="PANTHER" id="PTHR36834:SF1">
    <property type="entry name" value="INTEGRAL MEMBRANE PROTEIN"/>
    <property type="match status" value="1"/>
</dbReference>
<dbReference type="Proteomes" id="UP001597196">
    <property type="component" value="Unassembled WGS sequence"/>
</dbReference>
<feature type="transmembrane region" description="Helical" evidence="1">
    <location>
        <begin position="64"/>
        <end position="81"/>
    </location>
</feature>
<accession>A0ABW4CLA0</accession>
<evidence type="ECO:0000259" key="2">
    <source>
        <dbReference type="Pfam" id="PF04892"/>
    </source>
</evidence>
<evidence type="ECO:0000313" key="3">
    <source>
        <dbReference type="EMBL" id="MFD1430578.1"/>
    </source>
</evidence>
<keyword evidence="4" id="KW-1185">Reference proteome</keyword>
<name>A0ABW4CLA0_9LACO</name>
<feature type="transmembrane region" description="Helical" evidence="1">
    <location>
        <begin position="156"/>
        <end position="174"/>
    </location>
</feature>
<organism evidence="3 4">
    <name type="scientific">Lacticaseibacillus mingshuiensis</name>
    <dbReference type="NCBI Taxonomy" id="2799574"/>
    <lineage>
        <taxon>Bacteria</taxon>
        <taxon>Bacillati</taxon>
        <taxon>Bacillota</taxon>
        <taxon>Bacilli</taxon>
        <taxon>Lactobacillales</taxon>
        <taxon>Lactobacillaceae</taxon>
        <taxon>Lacticaseibacillus</taxon>
    </lineage>
</organism>
<feature type="transmembrane region" description="Helical" evidence="1">
    <location>
        <begin position="121"/>
        <end position="144"/>
    </location>
</feature>
<keyword evidence="1" id="KW-0472">Membrane</keyword>
<feature type="transmembrane region" description="Helical" evidence="1">
    <location>
        <begin position="180"/>
        <end position="198"/>
    </location>
</feature>